<organism evidence="2 3">
    <name type="scientific">Paractinoplanes rhizophilus</name>
    <dbReference type="NCBI Taxonomy" id="1416877"/>
    <lineage>
        <taxon>Bacteria</taxon>
        <taxon>Bacillati</taxon>
        <taxon>Actinomycetota</taxon>
        <taxon>Actinomycetes</taxon>
        <taxon>Micromonosporales</taxon>
        <taxon>Micromonosporaceae</taxon>
        <taxon>Paractinoplanes</taxon>
    </lineage>
</organism>
<dbReference type="PANTHER" id="PTHR38011:SF12">
    <property type="entry name" value="BIFUNCTIONAL DEAMINASE-REDUCTASE DOMAIN PROTEIN"/>
    <property type="match status" value="1"/>
</dbReference>
<proteinExistence type="predicted"/>
<evidence type="ECO:0000313" key="2">
    <source>
        <dbReference type="EMBL" id="MFC7273529.1"/>
    </source>
</evidence>
<dbReference type="SUPFAM" id="SSF53597">
    <property type="entry name" value="Dihydrofolate reductase-like"/>
    <property type="match status" value="1"/>
</dbReference>
<evidence type="ECO:0000259" key="1">
    <source>
        <dbReference type="Pfam" id="PF01872"/>
    </source>
</evidence>
<dbReference type="Pfam" id="PF01872">
    <property type="entry name" value="RibD_C"/>
    <property type="match status" value="1"/>
</dbReference>
<dbReference type="RefSeq" id="WP_378965097.1">
    <property type="nucleotide sequence ID" value="NZ_JBHTBJ010000003.1"/>
</dbReference>
<protein>
    <submittedName>
        <fullName evidence="2">Dihydrofolate reductase family protein</fullName>
    </submittedName>
</protein>
<keyword evidence="3" id="KW-1185">Reference proteome</keyword>
<dbReference type="PANTHER" id="PTHR38011">
    <property type="entry name" value="DIHYDROFOLATE REDUCTASE FAMILY PROTEIN (AFU_ORTHOLOGUE AFUA_8G06820)"/>
    <property type="match status" value="1"/>
</dbReference>
<dbReference type="Gene3D" id="3.40.430.10">
    <property type="entry name" value="Dihydrofolate Reductase, subunit A"/>
    <property type="match status" value="1"/>
</dbReference>
<dbReference type="Proteomes" id="UP001596548">
    <property type="component" value="Unassembled WGS sequence"/>
</dbReference>
<sequence>MAKVLYSATMSLDGFIAGPSGDMSWLADYLGPNETAERLVDRIGALLVGRRTFEGDDPNRGTEKEGALEGAWQGPQFVLTHRPTVPPPTGTTFVTDVASGVAAASAAAGDKYVNILGADVARQALAEGLIDEILVFVAPVLLGDGTRLFAYPGGSTVRLERLSQSESPLATGIWYRVIRP</sequence>
<comment type="caution">
    <text evidence="2">The sequence shown here is derived from an EMBL/GenBank/DDBJ whole genome shotgun (WGS) entry which is preliminary data.</text>
</comment>
<name>A0ABW2HKV3_9ACTN</name>
<reference evidence="3" key="1">
    <citation type="journal article" date="2019" name="Int. J. Syst. Evol. Microbiol.">
        <title>The Global Catalogue of Microorganisms (GCM) 10K type strain sequencing project: providing services to taxonomists for standard genome sequencing and annotation.</title>
        <authorList>
            <consortium name="The Broad Institute Genomics Platform"/>
            <consortium name="The Broad Institute Genome Sequencing Center for Infectious Disease"/>
            <person name="Wu L."/>
            <person name="Ma J."/>
        </authorList>
    </citation>
    <scope>NUCLEOTIDE SEQUENCE [LARGE SCALE GENOMIC DNA]</scope>
    <source>
        <strain evidence="3">XZYJT-10</strain>
    </source>
</reference>
<evidence type="ECO:0000313" key="3">
    <source>
        <dbReference type="Proteomes" id="UP001596548"/>
    </source>
</evidence>
<dbReference type="InterPro" id="IPR024072">
    <property type="entry name" value="DHFR-like_dom_sf"/>
</dbReference>
<dbReference type="InterPro" id="IPR050765">
    <property type="entry name" value="Riboflavin_Biosynth_HTPR"/>
</dbReference>
<accession>A0ABW2HKV3</accession>
<feature type="domain" description="Bacterial bifunctional deaminase-reductase C-terminal" evidence="1">
    <location>
        <begin position="3"/>
        <end position="161"/>
    </location>
</feature>
<dbReference type="EMBL" id="JBHTBJ010000003">
    <property type="protein sequence ID" value="MFC7273529.1"/>
    <property type="molecule type" value="Genomic_DNA"/>
</dbReference>
<dbReference type="InterPro" id="IPR002734">
    <property type="entry name" value="RibDG_C"/>
</dbReference>
<gene>
    <name evidence="2" type="ORF">ACFQS1_06025</name>
</gene>